<keyword evidence="3" id="KW-1185">Reference proteome</keyword>
<evidence type="ECO:0000313" key="3">
    <source>
        <dbReference type="Proteomes" id="UP001176521"/>
    </source>
</evidence>
<feature type="compositionally biased region" description="Acidic residues" evidence="1">
    <location>
        <begin position="15"/>
        <end position="27"/>
    </location>
</feature>
<name>A0AAN6JUG3_9BASI</name>
<feature type="region of interest" description="Disordered" evidence="1">
    <location>
        <begin position="208"/>
        <end position="248"/>
    </location>
</feature>
<protein>
    <submittedName>
        <fullName evidence="2">Uncharacterized protein</fullName>
    </submittedName>
</protein>
<sequence>MDAGFRTDKGKAREVEEDAVETSEPEDSLTSRLQDAPASSSIKKSKATVVLPFELILEIIRILQAQCINGDPSAERALIAFSQTSKTLREWSLDALYRILILPRHVREFRRFYNRQRTSYRPFSCAGYTRALFCGLDDVSRLNAMTAGWEPDLVRLLHYIGPHLDYLSLWNAESRVLLRDPIQVKGQRTAGVLQPAFQWDDPSLDDVDFPTPAPAPAHGTTTGSNKGKQAQTEPEGEDSDEDPLPNISDLPGWLRAEYERLPLREFYRRHKAHVAFRTKTSDILMVQQRRRGCRPRFLSMVISFPFYENEAESAFPRMTIWSRVEELDLHVPVTKDVARVLKLVSLLHRSPLRRLRISSQHASIALAVPPFRAERPHNSSNLLQLHPSSRTFRSDNVSSDAKINLARGLGRICASCVLFDLVMAEFQGHHAPARELERLQDVLEAAVLSEADGVDVSDAELWKRARRDSGGASASGDGPGGSAVTAEGSRLGNVRPGSLASTLGVGLRISDDSLADSPDGAISTDIGLGGDGYRSDDDEDLPPWARFPSSSISPLPASSQSREGPAYGKREEDAERIRVRIKQRGQDVHGKLRFRLQDFRERAELRGPGAWASMGVWDE</sequence>
<evidence type="ECO:0000313" key="2">
    <source>
        <dbReference type="EMBL" id="KAK0541182.1"/>
    </source>
</evidence>
<reference evidence="2" key="1">
    <citation type="journal article" date="2023" name="PhytoFront">
        <title>Draft Genome Resources of Seven Strains of Tilletia horrida, Causal Agent of Kernel Smut of Rice.</title>
        <authorList>
            <person name="Khanal S."/>
            <person name="Antony Babu S."/>
            <person name="Zhou X.G."/>
        </authorList>
    </citation>
    <scope>NUCLEOTIDE SEQUENCE</scope>
    <source>
        <strain evidence="2">TX3</strain>
    </source>
</reference>
<feature type="region of interest" description="Disordered" evidence="1">
    <location>
        <begin position="467"/>
        <end position="495"/>
    </location>
</feature>
<feature type="compositionally biased region" description="Acidic residues" evidence="1">
    <location>
        <begin position="234"/>
        <end position="243"/>
    </location>
</feature>
<gene>
    <name evidence="2" type="ORF">OC842_000141</name>
</gene>
<feature type="region of interest" description="Disordered" evidence="1">
    <location>
        <begin position="1"/>
        <end position="35"/>
    </location>
</feature>
<evidence type="ECO:0000256" key="1">
    <source>
        <dbReference type="SAM" id="MobiDB-lite"/>
    </source>
</evidence>
<comment type="caution">
    <text evidence="2">The sequence shown here is derived from an EMBL/GenBank/DDBJ whole genome shotgun (WGS) entry which is preliminary data.</text>
</comment>
<dbReference type="AlphaFoldDB" id="A0AAN6JUG3"/>
<organism evidence="2 3">
    <name type="scientific">Tilletia horrida</name>
    <dbReference type="NCBI Taxonomy" id="155126"/>
    <lineage>
        <taxon>Eukaryota</taxon>
        <taxon>Fungi</taxon>
        <taxon>Dikarya</taxon>
        <taxon>Basidiomycota</taxon>
        <taxon>Ustilaginomycotina</taxon>
        <taxon>Exobasidiomycetes</taxon>
        <taxon>Tilletiales</taxon>
        <taxon>Tilletiaceae</taxon>
        <taxon>Tilletia</taxon>
    </lineage>
</organism>
<feature type="region of interest" description="Disordered" evidence="1">
    <location>
        <begin position="514"/>
        <end position="574"/>
    </location>
</feature>
<proteinExistence type="predicted"/>
<dbReference type="Proteomes" id="UP001176521">
    <property type="component" value="Unassembled WGS sequence"/>
</dbReference>
<feature type="compositionally biased region" description="Low complexity" evidence="1">
    <location>
        <begin position="548"/>
        <end position="561"/>
    </location>
</feature>
<accession>A0AAN6JUG3</accession>
<feature type="compositionally biased region" description="Basic and acidic residues" evidence="1">
    <location>
        <begin position="1"/>
        <end position="14"/>
    </location>
</feature>
<dbReference type="EMBL" id="JAPDMQ010000003">
    <property type="protein sequence ID" value="KAK0541182.1"/>
    <property type="molecule type" value="Genomic_DNA"/>
</dbReference>